<protein>
    <submittedName>
        <fullName evidence="1">Uncharacterized protein</fullName>
    </submittedName>
</protein>
<proteinExistence type="predicted"/>
<evidence type="ECO:0000313" key="1">
    <source>
        <dbReference type="EMBL" id="CNT59563.1"/>
    </source>
</evidence>
<dbReference type="Proteomes" id="UP000042394">
    <property type="component" value="Unassembled WGS sequence"/>
</dbReference>
<gene>
    <name evidence="1" type="ORF">ERS008207_00210</name>
</gene>
<sequence length="87" mass="9898">MTLWPPPLANIGGFSAADFSRQLNNAIRRDTGNLRRPLRRLRDTVFTLAQNIGFVVTVFRRAGRQGFFVITDAIFIQERLIDHVLGD</sequence>
<dbReference type="AlphaFoldDB" id="A0A655BM87"/>
<reference evidence="1 2" key="1">
    <citation type="submission" date="2015-03" db="EMBL/GenBank/DDBJ databases">
        <authorList>
            <consortium name="Pathogen Informatics"/>
        </authorList>
    </citation>
    <scope>NUCLEOTIDE SEQUENCE [LARGE SCALE GENOMIC DNA]</scope>
    <source>
        <strain evidence="1 2">D4891</strain>
    </source>
</reference>
<accession>A0A655BM87</accession>
<evidence type="ECO:0000313" key="2">
    <source>
        <dbReference type="Proteomes" id="UP000042394"/>
    </source>
</evidence>
<name>A0A655BM87_SALET</name>
<organism evidence="1 2">
    <name type="scientific">Salmonella enterica subsp. enterica serovar Bovismorbificans</name>
    <dbReference type="NCBI Taxonomy" id="58097"/>
    <lineage>
        <taxon>Bacteria</taxon>
        <taxon>Pseudomonadati</taxon>
        <taxon>Pseudomonadota</taxon>
        <taxon>Gammaproteobacteria</taxon>
        <taxon>Enterobacterales</taxon>
        <taxon>Enterobacteriaceae</taxon>
        <taxon>Salmonella</taxon>
    </lineage>
</organism>
<dbReference type="EMBL" id="CQPD01000002">
    <property type="protein sequence ID" value="CNT59563.1"/>
    <property type="molecule type" value="Genomic_DNA"/>
</dbReference>